<reference evidence="1 2" key="1">
    <citation type="submission" date="2016-02" db="EMBL/GenBank/DDBJ databases">
        <title>Genome analysis of coral dinoflagellate symbionts highlights evolutionary adaptations to a symbiotic lifestyle.</title>
        <authorList>
            <person name="Aranda M."/>
            <person name="Li Y."/>
            <person name="Liew Y.J."/>
            <person name="Baumgarten S."/>
            <person name="Simakov O."/>
            <person name="Wilson M."/>
            <person name="Piel J."/>
            <person name="Ashoor H."/>
            <person name="Bougouffa S."/>
            <person name="Bajic V.B."/>
            <person name="Ryu T."/>
            <person name="Ravasi T."/>
            <person name="Bayer T."/>
            <person name="Micklem G."/>
            <person name="Kim H."/>
            <person name="Bhak J."/>
            <person name="Lajeunesse T.C."/>
            <person name="Voolstra C.R."/>
        </authorList>
    </citation>
    <scope>NUCLEOTIDE SEQUENCE [LARGE SCALE GENOMIC DNA]</scope>
    <source>
        <strain evidence="1 2">CCMP2467</strain>
    </source>
</reference>
<evidence type="ECO:0000313" key="1">
    <source>
        <dbReference type="EMBL" id="OLQ12604.1"/>
    </source>
</evidence>
<dbReference type="EMBL" id="LSRX01000040">
    <property type="protein sequence ID" value="OLQ12604.1"/>
    <property type="molecule type" value="Genomic_DNA"/>
</dbReference>
<name>A0A1Q9EYS3_SYMMI</name>
<protein>
    <submittedName>
        <fullName evidence="1">Uncharacterized protein</fullName>
    </submittedName>
</protein>
<sequence>MLAAVIQFMAENVERPDAAYRNDFVPIQHGSQRAVARGPQLETVWSTLPNIGKLHKPLNMKATKVAIAARNKKLQIVTRGTDSRGKKTVAARYW</sequence>
<dbReference type="AlphaFoldDB" id="A0A1Q9EYS3"/>
<accession>A0A1Q9EYS3</accession>
<keyword evidence="2" id="KW-1185">Reference proteome</keyword>
<organism evidence="1 2">
    <name type="scientific">Symbiodinium microadriaticum</name>
    <name type="common">Dinoflagellate</name>
    <name type="synonym">Zooxanthella microadriatica</name>
    <dbReference type="NCBI Taxonomy" id="2951"/>
    <lineage>
        <taxon>Eukaryota</taxon>
        <taxon>Sar</taxon>
        <taxon>Alveolata</taxon>
        <taxon>Dinophyceae</taxon>
        <taxon>Suessiales</taxon>
        <taxon>Symbiodiniaceae</taxon>
        <taxon>Symbiodinium</taxon>
    </lineage>
</organism>
<proteinExistence type="predicted"/>
<evidence type="ECO:0000313" key="2">
    <source>
        <dbReference type="Proteomes" id="UP000186817"/>
    </source>
</evidence>
<comment type="caution">
    <text evidence="1">The sequence shown here is derived from an EMBL/GenBank/DDBJ whole genome shotgun (WGS) entry which is preliminary data.</text>
</comment>
<dbReference type="OrthoDB" id="10272116at2759"/>
<gene>
    <name evidence="1" type="ORF">AK812_SmicGene3437</name>
</gene>
<dbReference type="Proteomes" id="UP000186817">
    <property type="component" value="Unassembled WGS sequence"/>
</dbReference>